<proteinExistence type="inferred from homology"/>
<dbReference type="PANTHER" id="PTHR34853">
    <property type="match status" value="1"/>
</dbReference>
<feature type="signal peptide" evidence="1">
    <location>
        <begin position="1"/>
        <end position="24"/>
    </location>
</feature>
<protein>
    <recommendedName>
        <fullName evidence="2">Serine aminopeptidase S33 domain-containing protein</fullName>
    </recommendedName>
</protein>
<keyword evidence="1" id="KW-0732">Signal</keyword>
<comment type="similarity">
    <text evidence="1">Belongs to the AB hydrolase superfamily. Lipase family.</text>
</comment>
<accession>A0ABY6UJP3</accession>
<reference evidence="3 4" key="1">
    <citation type="submission" date="2019-06" db="EMBL/GenBank/DDBJ databases">
        <authorList>
            <person name="Broberg M."/>
        </authorList>
    </citation>
    <scope>NUCLEOTIDE SEQUENCE [LARGE SCALE GENOMIC DNA]</scope>
</reference>
<keyword evidence="4" id="KW-1185">Reference proteome</keyword>
<comment type="caution">
    <text evidence="3">The sequence shown here is derived from an EMBL/GenBank/DDBJ whole genome shotgun (WGS) entry which is preliminary data.</text>
</comment>
<dbReference type="PANTHER" id="PTHR34853:SF1">
    <property type="entry name" value="LIPASE 5"/>
    <property type="match status" value="1"/>
</dbReference>
<dbReference type="EMBL" id="CABFNS010000820">
    <property type="protein sequence ID" value="VUC30455.1"/>
    <property type="molecule type" value="Genomic_DNA"/>
</dbReference>
<dbReference type="Proteomes" id="UP000766486">
    <property type="component" value="Unassembled WGS sequence"/>
</dbReference>
<feature type="domain" description="Serine aminopeptidase S33" evidence="2">
    <location>
        <begin position="172"/>
        <end position="396"/>
    </location>
</feature>
<gene>
    <name evidence="3" type="ORF">CLO192961_LOCUS287436</name>
</gene>
<dbReference type="PIRSF" id="PIRSF029171">
    <property type="entry name" value="Esterase_LipA"/>
    <property type="match status" value="1"/>
</dbReference>
<evidence type="ECO:0000256" key="1">
    <source>
        <dbReference type="PIRNR" id="PIRNR029171"/>
    </source>
</evidence>
<dbReference type="Pfam" id="PF12146">
    <property type="entry name" value="Hydrolase_4"/>
    <property type="match status" value="1"/>
</dbReference>
<evidence type="ECO:0000313" key="3">
    <source>
        <dbReference type="EMBL" id="VUC30455.1"/>
    </source>
</evidence>
<dbReference type="InterPro" id="IPR005152">
    <property type="entry name" value="Lipase_secreted"/>
</dbReference>
<evidence type="ECO:0000259" key="2">
    <source>
        <dbReference type="Pfam" id="PF12146"/>
    </source>
</evidence>
<organism evidence="3 4">
    <name type="scientific">Bionectria ochroleuca</name>
    <name type="common">Gliocladium roseum</name>
    <dbReference type="NCBI Taxonomy" id="29856"/>
    <lineage>
        <taxon>Eukaryota</taxon>
        <taxon>Fungi</taxon>
        <taxon>Dikarya</taxon>
        <taxon>Ascomycota</taxon>
        <taxon>Pezizomycotina</taxon>
        <taxon>Sordariomycetes</taxon>
        <taxon>Hypocreomycetidae</taxon>
        <taxon>Hypocreales</taxon>
        <taxon>Bionectriaceae</taxon>
        <taxon>Clonostachys</taxon>
    </lineage>
</organism>
<sequence>MARYAGSKLLSLAIMAMGLGLANSQQASNFDVPAEVAESHSCDATCQQIIAQTNVIDLATFGTNFDFDFYATAANFSESRPGDLLKLLPISNSSAVSDVPEGVTVYKFQYTSAAIDGAPVPVTGLIALPPAKNESRSNLVAFAHGTTGLFRGCAPSTYTQLFNDDGWPRAVAAGYAVVVSDFAGLGNNYTEHLYLSKAQANDVYYSVLAAQKAFPSRLSQKWVSLGHSQGGGVAWQLSEHKLVQDTRSGYLGGVAVAPPTKLSDQFQAALKNLQSNSSTAEQIQTFLTTIPPTTLGLQRYFPADYDAPLLTEKIKERVELAGIGQLCLYALGGLVLDLTPNDVFLNLNNTNDAQMQKFQALNSPAQGDPADKPLLVIHGSADILVSPESSKASFDASCGFGNILHRTVYEGRDHGSVLKDSSTEWIQFIADRFAGKDFGSTCTESVVAATVL</sequence>
<dbReference type="SUPFAM" id="SSF53474">
    <property type="entry name" value="alpha/beta-Hydrolases"/>
    <property type="match status" value="1"/>
</dbReference>
<dbReference type="InterPro" id="IPR022742">
    <property type="entry name" value="Hydrolase_4"/>
</dbReference>
<evidence type="ECO:0000313" key="4">
    <source>
        <dbReference type="Proteomes" id="UP000766486"/>
    </source>
</evidence>
<dbReference type="Gene3D" id="3.40.50.1820">
    <property type="entry name" value="alpha/beta hydrolase"/>
    <property type="match status" value="2"/>
</dbReference>
<name>A0ABY6UJP3_BIOOC</name>
<dbReference type="InterPro" id="IPR029058">
    <property type="entry name" value="AB_hydrolase_fold"/>
</dbReference>
<feature type="chain" id="PRO_5045016244" description="Serine aminopeptidase S33 domain-containing protein" evidence="1">
    <location>
        <begin position="25"/>
        <end position="452"/>
    </location>
</feature>